<dbReference type="Proteomes" id="UP000028999">
    <property type="component" value="Unassembled WGS sequence"/>
</dbReference>
<evidence type="ECO:0000313" key="1">
    <source>
        <dbReference type="EMBL" id="CDY19532.1"/>
    </source>
</evidence>
<accession>A0A078G3I0</accession>
<dbReference type="Gramene" id="CDY19532">
    <property type="protein sequence ID" value="CDY19532"/>
    <property type="gene ID" value="GSBRNA2T00009165001"/>
</dbReference>
<dbReference type="EMBL" id="LK032097">
    <property type="protein sequence ID" value="CDY19532.1"/>
    <property type="molecule type" value="Genomic_DNA"/>
</dbReference>
<reference evidence="1 2" key="1">
    <citation type="journal article" date="2014" name="Science">
        <title>Plant genetics. Early allopolyploid evolution in the post-Neolithic Brassica napus oilseed genome.</title>
        <authorList>
            <person name="Chalhoub B."/>
            <person name="Denoeud F."/>
            <person name="Liu S."/>
            <person name="Parkin I.A."/>
            <person name="Tang H."/>
            <person name="Wang X."/>
            <person name="Chiquet J."/>
            <person name="Belcram H."/>
            <person name="Tong C."/>
            <person name="Samans B."/>
            <person name="Correa M."/>
            <person name="Da Silva C."/>
            <person name="Just J."/>
            <person name="Falentin C."/>
            <person name="Koh C.S."/>
            <person name="Le Clainche I."/>
            <person name="Bernard M."/>
            <person name="Bento P."/>
            <person name="Noel B."/>
            <person name="Labadie K."/>
            <person name="Alberti A."/>
            <person name="Charles M."/>
            <person name="Arnaud D."/>
            <person name="Guo H."/>
            <person name="Daviaud C."/>
            <person name="Alamery S."/>
            <person name="Jabbari K."/>
            <person name="Zhao M."/>
            <person name="Edger P.P."/>
            <person name="Chelaifa H."/>
            <person name="Tack D."/>
            <person name="Lassalle G."/>
            <person name="Mestiri I."/>
            <person name="Schnel N."/>
            <person name="Le Paslier M.C."/>
            <person name="Fan G."/>
            <person name="Renault V."/>
            <person name="Bayer P.E."/>
            <person name="Golicz A.A."/>
            <person name="Manoli S."/>
            <person name="Lee T.H."/>
            <person name="Thi V.H."/>
            <person name="Chalabi S."/>
            <person name="Hu Q."/>
            <person name="Fan C."/>
            <person name="Tollenaere R."/>
            <person name="Lu Y."/>
            <person name="Battail C."/>
            <person name="Shen J."/>
            <person name="Sidebottom C.H."/>
            <person name="Wang X."/>
            <person name="Canaguier A."/>
            <person name="Chauveau A."/>
            <person name="Berard A."/>
            <person name="Deniot G."/>
            <person name="Guan M."/>
            <person name="Liu Z."/>
            <person name="Sun F."/>
            <person name="Lim Y.P."/>
            <person name="Lyons E."/>
            <person name="Town C.D."/>
            <person name="Bancroft I."/>
            <person name="Wang X."/>
            <person name="Meng J."/>
            <person name="Ma J."/>
            <person name="Pires J.C."/>
            <person name="King G.J."/>
            <person name="Brunel D."/>
            <person name="Delourme R."/>
            <person name="Renard M."/>
            <person name="Aury J.M."/>
            <person name="Adams K.L."/>
            <person name="Batley J."/>
            <person name="Snowdon R.J."/>
            <person name="Tost J."/>
            <person name="Edwards D."/>
            <person name="Zhou Y."/>
            <person name="Hua W."/>
            <person name="Sharpe A.G."/>
            <person name="Paterson A.H."/>
            <person name="Guan C."/>
            <person name="Wincker P."/>
        </authorList>
    </citation>
    <scope>NUCLEOTIDE SEQUENCE [LARGE SCALE GENOMIC DNA]</scope>
    <source>
        <strain evidence="2">cv. Darmor-bzh</strain>
    </source>
</reference>
<gene>
    <name evidence="1" type="primary">BnaC09g13710D</name>
    <name evidence="1" type="ORF">GSBRNA2T00009165001</name>
</gene>
<evidence type="ECO:0000313" key="2">
    <source>
        <dbReference type="Proteomes" id="UP000028999"/>
    </source>
</evidence>
<dbReference type="AlphaFoldDB" id="A0A078G3I0"/>
<sequence length="21" mass="2760">MLCLMHHWLYRMNILSPRRWC</sequence>
<name>A0A078G3I0_BRANA</name>
<dbReference type="PaxDb" id="3708-A0A078G3I0"/>
<proteinExistence type="predicted"/>
<keyword evidence="2" id="KW-1185">Reference proteome</keyword>
<organism evidence="1 2">
    <name type="scientific">Brassica napus</name>
    <name type="common">Rape</name>
    <dbReference type="NCBI Taxonomy" id="3708"/>
    <lineage>
        <taxon>Eukaryota</taxon>
        <taxon>Viridiplantae</taxon>
        <taxon>Streptophyta</taxon>
        <taxon>Embryophyta</taxon>
        <taxon>Tracheophyta</taxon>
        <taxon>Spermatophyta</taxon>
        <taxon>Magnoliopsida</taxon>
        <taxon>eudicotyledons</taxon>
        <taxon>Gunneridae</taxon>
        <taxon>Pentapetalae</taxon>
        <taxon>rosids</taxon>
        <taxon>malvids</taxon>
        <taxon>Brassicales</taxon>
        <taxon>Brassicaceae</taxon>
        <taxon>Brassiceae</taxon>
        <taxon>Brassica</taxon>
    </lineage>
</organism>
<protein>
    <submittedName>
        <fullName evidence="1">BnaC09g13710D protein</fullName>
    </submittedName>
</protein>